<evidence type="ECO:0000313" key="5">
    <source>
        <dbReference type="Proteomes" id="UP000325313"/>
    </source>
</evidence>
<feature type="region of interest" description="Disordered" evidence="1">
    <location>
        <begin position="1"/>
        <end position="23"/>
    </location>
</feature>
<evidence type="ECO:0000256" key="1">
    <source>
        <dbReference type="SAM" id="MobiDB-lite"/>
    </source>
</evidence>
<gene>
    <name evidence="2" type="ORF">PGT21_005237</name>
    <name evidence="3" type="ORF">PGTUg99_018042</name>
</gene>
<dbReference type="EMBL" id="VSWC01000183">
    <property type="protein sequence ID" value="KAA1068903.1"/>
    <property type="molecule type" value="Genomic_DNA"/>
</dbReference>
<dbReference type="Proteomes" id="UP000325313">
    <property type="component" value="Unassembled WGS sequence"/>
</dbReference>
<keyword evidence="4" id="KW-1185">Reference proteome</keyword>
<accession>A0A5B0MX99</accession>
<protein>
    <submittedName>
        <fullName evidence="3">Uncharacterized protein</fullName>
    </submittedName>
</protein>
<sequence>MEKVRGTEPGVRSEIEGPSEGEVRSRLWQMVYEAMRPDNEINNDEALNIDACLDGHLSAH</sequence>
<name>A0A5B0MX99_PUCGR</name>
<evidence type="ECO:0000313" key="4">
    <source>
        <dbReference type="Proteomes" id="UP000324748"/>
    </source>
</evidence>
<reference evidence="4 5" key="1">
    <citation type="submission" date="2019-05" db="EMBL/GenBank/DDBJ databases">
        <title>Emergence of the Ug99 lineage of the wheat stem rust pathogen through somatic hybridization.</title>
        <authorList>
            <person name="Li F."/>
            <person name="Upadhyaya N.M."/>
            <person name="Sperschneider J."/>
            <person name="Matny O."/>
            <person name="Nguyen-Phuc H."/>
            <person name="Mago R."/>
            <person name="Raley C."/>
            <person name="Miller M.E."/>
            <person name="Silverstein K.A.T."/>
            <person name="Henningsen E."/>
            <person name="Hirsch C.D."/>
            <person name="Visser B."/>
            <person name="Pretorius Z.A."/>
            <person name="Steffenson B.J."/>
            <person name="Schwessinger B."/>
            <person name="Dodds P.N."/>
            <person name="Figueroa M."/>
        </authorList>
    </citation>
    <scope>NUCLEOTIDE SEQUENCE [LARGE SCALE GENOMIC DNA]</scope>
    <source>
        <strain evidence="2">21-0</strain>
        <strain evidence="3 5">Ug99</strain>
    </source>
</reference>
<evidence type="ECO:0000313" key="2">
    <source>
        <dbReference type="EMBL" id="KAA1068903.1"/>
    </source>
</evidence>
<dbReference type="EMBL" id="VDEP01000441">
    <property type="protein sequence ID" value="KAA1081565.1"/>
    <property type="molecule type" value="Genomic_DNA"/>
</dbReference>
<dbReference type="Proteomes" id="UP000324748">
    <property type="component" value="Unassembled WGS sequence"/>
</dbReference>
<organism evidence="3 5">
    <name type="scientific">Puccinia graminis f. sp. tritici</name>
    <dbReference type="NCBI Taxonomy" id="56615"/>
    <lineage>
        <taxon>Eukaryota</taxon>
        <taxon>Fungi</taxon>
        <taxon>Dikarya</taxon>
        <taxon>Basidiomycota</taxon>
        <taxon>Pucciniomycotina</taxon>
        <taxon>Pucciniomycetes</taxon>
        <taxon>Pucciniales</taxon>
        <taxon>Pucciniaceae</taxon>
        <taxon>Puccinia</taxon>
    </lineage>
</organism>
<comment type="caution">
    <text evidence="3">The sequence shown here is derived from an EMBL/GenBank/DDBJ whole genome shotgun (WGS) entry which is preliminary data.</text>
</comment>
<evidence type="ECO:0000313" key="3">
    <source>
        <dbReference type="EMBL" id="KAA1081565.1"/>
    </source>
</evidence>
<proteinExistence type="predicted"/>
<dbReference type="AlphaFoldDB" id="A0A5B0MX99"/>